<proteinExistence type="predicted"/>
<evidence type="ECO:0000313" key="3">
    <source>
        <dbReference type="Proteomes" id="UP001497623"/>
    </source>
</evidence>
<dbReference type="Proteomes" id="UP001497623">
    <property type="component" value="Unassembled WGS sequence"/>
</dbReference>
<accession>A0AAV2QS04</accession>
<reference evidence="2 3" key="1">
    <citation type="submission" date="2024-05" db="EMBL/GenBank/DDBJ databases">
        <authorList>
            <person name="Wallberg A."/>
        </authorList>
    </citation>
    <scope>NUCLEOTIDE SEQUENCE [LARGE SCALE GENOMIC DNA]</scope>
</reference>
<feature type="non-terminal residue" evidence="2">
    <location>
        <position position="270"/>
    </location>
</feature>
<keyword evidence="1" id="KW-0812">Transmembrane</keyword>
<organism evidence="2 3">
    <name type="scientific">Meganyctiphanes norvegica</name>
    <name type="common">Northern krill</name>
    <name type="synonym">Thysanopoda norvegica</name>
    <dbReference type="NCBI Taxonomy" id="48144"/>
    <lineage>
        <taxon>Eukaryota</taxon>
        <taxon>Metazoa</taxon>
        <taxon>Ecdysozoa</taxon>
        <taxon>Arthropoda</taxon>
        <taxon>Crustacea</taxon>
        <taxon>Multicrustacea</taxon>
        <taxon>Malacostraca</taxon>
        <taxon>Eumalacostraca</taxon>
        <taxon>Eucarida</taxon>
        <taxon>Euphausiacea</taxon>
        <taxon>Euphausiidae</taxon>
        <taxon>Meganyctiphanes</taxon>
    </lineage>
</organism>
<evidence type="ECO:0000256" key="1">
    <source>
        <dbReference type="SAM" id="Phobius"/>
    </source>
</evidence>
<comment type="caution">
    <text evidence="2">The sequence shown here is derived from an EMBL/GenBank/DDBJ whole genome shotgun (WGS) entry which is preliminary data.</text>
</comment>
<keyword evidence="1" id="KW-0472">Membrane</keyword>
<name>A0AAV2QS04_MEGNR</name>
<evidence type="ECO:0000313" key="2">
    <source>
        <dbReference type="EMBL" id="CAL4099047.1"/>
    </source>
</evidence>
<dbReference type="AlphaFoldDB" id="A0AAV2QS04"/>
<gene>
    <name evidence="2" type="ORF">MNOR_LOCUS16385</name>
</gene>
<feature type="transmembrane region" description="Helical" evidence="1">
    <location>
        <begin position="45"/>
        <end position="67"/>
    </location>
</feature>
<protein>
    <submittedName>
        <fullName evidence="2">Uncharacterized protein</fullName>
    </submittedName>
</protein>
<sequence length="270" mass="31422">MLDSCIHNFLDNIVPCSEKSRHDTLRLEYLSACVIMVNTNYTMKILPIIPASLFVPLLQSVIYKYYLEFMKMDGIFKWESYYDPFICDTETEPETDALPETLRILILHWPHEELILRKEIPLLDPPIERFLCRNSPYAYHERMTLCQIEKMLTIYHTFCNRLIQCIMQAVFKCTLSNIYGFACNIKRIDVSGLGCFNSSNHSIKCFAPPQDILKDIHNSTMDTFGHKIEIFADAELILSKKNVFNLLRNIIEESLNPKVGISVYFKKITA</sequence>
<keyword evidence="1" id="KW-1133">Transmembrane helix</keyword>
<dbReference type="EMBL" id="CAXKWB010010736">
    <property type="protein sequence ID" value="CAL4099047.1"/>
    <property type="molecule type" value="Genomic_DNA"/>
</dbReference>
<keyword evidence="3" id="KW-1185">Reference proteome</keyword>